<dbReference type="SUPFAM" id="SSF46785">
    <property type="entry name" value="Winged helix' DNA-binding domain"/>
    <property type="match status" value="1"/>
</dbReference>
<dbReference type="Pfam" id="PF00392">
    <property type="entry name" value="GntR"/>
    <property type="match status" value="1"/>
</dbReference>
<gene>
    <name evidence="6" type="ORF">CFL01nite_07270</name>
    <name evidence="5" type="ORF">CFLV_01825</name>
</gene>
<evidence type="ECO:0000313" key="6">
    <source>
        <dbReference type="EMBL" id="GEB97232.1"/>
    </source>
</evidence>
<dbReference type="Proteomes" id="UP000315353">
    <property type="component" value="Unassembled WGS sequence"/>
</dbReference>
<keyword evidence="3" id="KW-0804">Transcription</keyword>
<name>A0A1L7CJV4_CORFL</name>
<proteinExistence type="predicted"/>
<dbReference type="KEGG" id="cfc:CFLV_01825"/>
<evidence type="ECO:0000256" key="3">
    <source>
        <dbReference type="ARBA" id="ARBA00023163"/>
    </source>
</evidence>
<dbReference type="STRING" id="28028.CFLV_01825"/>
<dbReference type="AlphaFoldDB" id="A0A1L7CJV4"/>
<dbReference type="InterPro" id="IPR036390">
    <property type="entry name" value="WH_DNA-bd_sf"/>
</dbReference>
<sequence length="124" mass="13486">MLITLHPESETPLFQQIHDRILEAIAKGDITPGTRLDSVRRVAAEFGINPATVKKAYDLLAAEGIIETSQRAGSVVASPSPPSPEQETHLREELGRLAALARAQGFEKEAIHAELDSAFTQFDL</sequence>
<organism evidence="5 7">
    <name type="scientific">Corynebacterium flavescens</name>
    <dbReference type="NCBI Taxonomy" id="28028"/>
    <lineage>
        <taxon>Bacteria</taxon>
        <taxon>Bacillati</taxon>
        <taxon>Actinomycetota</taxon>
        <taxon>Actinomycetes</taxon>
        <taxon>Mycobacteriales</taxon>
        <taxon>Corynebacteriaceae</taxon>
        <taxon>Corynebacterium</taxon>
    </lineage>
</organism>
<keyword evidence="2" id="KW-0238">DNA-binding</keyword>
<dbReference type="InterPro" id="IPR036388">
    <property type="entry name" value="WH-like_DNA-bd_sf"/>
</dbReference>
<dbReference type="OrthoDB" id="3192286at2"/>
<dbReference type="EMBL" id="CP009246">
    <property type="protein sequence ID" value="APT86053.1"/>
    <property type="molecule type" value="Genomic_DNA"/>
</dbReference>
<dbReference type="SMART" id="SM00345">
    <property type="entry name" value="HTH_GNTR"/>
    <property type="match status" value="1"/>
</dbReference>
<dbReference type="PROSITE" id="PS50949">
    <property type="entry name" value="HTH_GNTR"/>
    <property type="match status" value="1"/>
</dbReference>
<reference evidence="6 8" key="2">
    <citation type="submission" date="2019-06" db="EMBL/GenBank/DDBJ databases">
        <title>Whole genome shotgun sequence of Corynebacterium flavescens NBRC 14136.</title>
        <authorList>
            <person name="Hosoyama A."/>
            <person name="Uohara A."/>
            <person name="Ohji S."/>
            <person name="Ichikawa N."/>
        </authorList>
    </citation>
    <scope>NUCLEOTIDE SEQUENCE [LARGE SCALE GENOMIC DNA]</scope>
    <source>
        <strain evidence="6 8">NBRC 14136</strain>
    </source>
</reference>
<evidence type="ECO:0000313" key="7">
    <source>
        <dbReference type="Proteomes" id="UP000185479"/>
    </source>
</evidence>
<protein>
    <submittedName>
        <fullName evidence="5">GntR family transcriptional regulator</fullName>
    </submittedName>
</protein>
<dbReference type="GO" id="GO:0003677">
    <property type="term" value="F:DNA binding"/>
    <property type="evidence" value="ECO:0007669"/>
    <property type="project" value="UniProtKB-KW"/>
</dbReference>
<dbReference type="InterPro" id="IPR000524">
    <property type="entry name" value="Tscrpt_reg_HTH_GntR"/>
</dbReference>
<feature type="domain" description="HTH gntR-type" evidence="4">
    <location>
        <begin position="11"/>
        <end position="79"/>
    </location>
</feature>
<evidence type="ECO:0000256" key="1">
    <source>
        <dbReference type="ARBA" id="ARBA00023015"/>
    </source>
</evidence>
<dbReference type="Proteomes" id="UP000185479">
    <property type="component" value="Chromosome"/>
</dbReference>
<keyword evidence="1" id="KW-0805">Transcription regulation</keyword>
<dbReference type="PANTHER" id="PTHR38445">
    <property type="entry name" value="HTH-TYPE TRANSCRIPTIONAL REPRESSOR YTRA"/>
    <property type="match status" value="1"/>
</dbReference>
<dbReference type="PANTHER" id="PTHR38445:SF9">
    <property type="entry name" value="HTH-TYPE TRANSCRIPTIONAL REPRESSOR YTRA"/>
    <property type="match status" value="1"/>
</dbReference>
<dbReference type="EMBL" id="BJNB01000007">
    <property type="protein sequence ID" value="GEB97232.1"/>
    <property type="molecule type" value="Genomic_DNA"/>
</dbReference>
<accession>A0A1L7CJV4</accession>
<dbReference type="Gene3D" id="1.10.10.10">
    <property type="entry name" value="Winged helix-like DNA-binding domain superfamily/Winged helix DNA-binding domain"/>
    <property type="match status" value="1"/>
</dbReference>
<dbReference type="RefSeq" id="WP_075729055.1">
    <property type="nucleotide sequence ID" value="NZ_BJNB01000007.1"/>
</dbReference>
<dbReference type="CDD" id="cd07377">
    <property type="entry name" value="WHTH_GntR"/>
    <property type="match status" value="1"/>
</dbReference>
<dbReference type="GeneID" id="82879460"/>
<evidence type="ECO:0000313" key="5">
    <source>
        <dbReference type="EMBL" id="APT86053.1"/>
    </source>
</evidence>
<keyword evidence="7" id="KW-1185">Reference proteome</keyword>
<evidence type="ECO:0000259" key="4">
    <source>
        <dbReference type="PROSITE" id="PS50949"/>
    </source>
</evidence>
<evidence type="ECO:0000313" key="8">
    <source>
        <dbReference type="Proteomes" id="UP000315353"/>
    </source>
</evidence>
<dbReference type="GO" id="GO:0003700">
    <property type="term" value="F:DNA-binding transcription factor activity"/>
    <property type="evidence" value="ECO:0007669"/>
    <property type="project" value="InterPro"/>
</dbReference>
<reference evidence="5 7" key="1">
    <citation type="submission" date="2014-08" db="EMBL/GenBank/DDBJ databases">
        <title>Complete genome sequence of Corynebacterium flavescens OJ8(T)(=DSM 20296(T)), isolated from cheese.</title>
        <authorList>
            <person name="Ruckert C."/>
            <person name="Albersmeier A."/>
            <person name="Winkler A."/>
            <person name="Kalinowski J."/>
        </authorList>
    </citation>
    <scope>NUCLEOTIDE SEQUENCE [LARGE SCALE GENOMIC DNA]</scope>
    <source>
        <strain evidence="5 7">OJ8</strain>
    </source>
</reference>
<evidence type="ECO:0000256" key="2">
    <source>
        <dbReference type="ARBA" id="ARBA00023125"/>
    </source>
</evidence>